<organism evidence="2 3">
    <name type="scientific">Massilia aerilata</name>
    <dbReference type="NCBI Taxonomy" id="453817"/>
    <lineage>
        <taxon>Bacteria</taxon>
        <taxon>Pseudomonadati</taxon>
        <taxon>Pseudomonadota</taxon>
        <taxon>Betaproteobacteria</taxon>
        <taxon>Burkholderiales</taxon>
        <taxon>Oxalobacteraceae</taxon>
        <taxon>Telluria group</taxon>
        <taxon>Massilia</taxon>
    </lineage>
</organism>
<gene>
    <name evidence="2" type="ORF">ACFPO9_16915</name>
</gene>
<keyword evidence="3" id="KW-1185">Reference proteome</keyword>
<evidence type="ECO:0000313" key="2">
    <source>
        <dbReference type="EMBL" id="MFC5550198.1"/>
    </source>
</evidence>
<evidence type="ECO:0000259" key="1">
    <source>
        <dbReference type="Pfam" id="PF01464"/>
    </source>
</evidence>
<dbReference type="SUPFAM" id="SSF53955">
    <property type="entry name" value="Lysozyme-like"/>
    <property type="match status" value="1"/>
</dbReference>
<dbReference type="Gene3D" id="1.10.530.10">
    <property type="match status" value="1"/>
</dbReference>
<dbReference type="InterPro" id="IPR023346">
    <property type="entry name" value="Lysozyme-like_dom_sf"/>
</dbReference>
<comment type="caution">
    <text evidence="2">The sequence shown here is derived from an EMBL/GenBank/DDBJ whole genome shotgun (WGS) entry which is preliminary data.</text>
</comment>
<dbReference type="CDD" id="cd13400">
    <property type="entry name" value="LT_IagB-like"/>
    <property type="match status" value="1"/>
</dbReference>
<dbReference type="RefSeq" id="WP_379772806.1">
    <property type="nucleotide sequence ID" value="NZ_JBHSMZ010000014.1"/>
</dbReference>
<proteinExistence type="predicted"/>
<sequence length="149" mass="16377">MLAPCIVIAALSVYETARADCFDDAAQYHQVNPWILRAIAAQETGFKPNTVARNSNNTIDLGMFGVNSVHLAELAQYGVSQADLMDGCKAAFIAGWHLGKQVRKFGNSWVAVGSYHSTTPRYRDEYAARIKRIIDFWVSQGLIPQQAAG</sequence>
<feature type="domain" description="Transglycosylase SLT" evidence="1">
    <location>
        <begin position="20"/>
        <end position="123"/>
    </location>
</feature>
<accession>A0ABW0RZY0</accession>
<dbReference type="InterPro" id="IPR008258">
    <property type="entry name" value="Transglycosylase_SLT_dom_1"/>
</dbReference>
<evidence type="ECO:0000313" key="3">
    <source>
        <dbReference type="Proteomes" id="UP001596086"/>
    </source>
</evidence>
<name>A0ABW0RZY0_9BURK</name>
<dbReference type="Proteomes" id="UP001596086">
    <property type="component" value="Unassembled WGS sequence"/>
</dbReference>
<dbReference type="EMBL" id="JBHSMZ010000014">
    <property type="protein sequence ID" value="MFC5550198.1"/>
    <property type="molecule type" value="Genomic_DNA"/>
</dbReference>
<reference evidence="3" key="1">
    <citation type="journal article" date="2019" name="Int. J. Syst. Evol. Microbiol.">
        <title>The Global Catalogue of Microorganisms (GCM) 10K type strain sequencing project: providing services to taxonomists for standard genome sequencing and annotation.</title>
        <authorList>
            <consortium name="The Broad Institute Genomics Platform"/>
            <consortium name="The Broad Institute Genome Sequencing Center for Infectious Disease"/>
            <person name="Wu L."/>
            <person name="Ma J."/>
        </authorList>
    </citation>
    <scope>NUCLEOTIDE SEQUENCE [LARGE SCALE GENOMIC DNA]</scope>
    <source>
        <strain evidence="3">CGMCC 4.5798</strain>
    </source>
</reference>
<protein>
    <submittedName>
        <fullName evidence="2">Lytic transglycosylase domain-containing protein</fullName>
    </submittedName>
</protein>
<dbReference type="Pfam" id="PF01464">
    <property type="entry name" value="SLT"/>
    <property type="match status" value="1"/>
</dbReference>